<feature type="region of interest" description="Disordered" evidence="2">
    <location>
        <begin position="670"/>
        <end position="706"/>
    </location>
</feature>
<feature type="compositionally biased region" description="Basic and acidic residues" evidence="2">
    <location>
        <begin position="140"/>
        <end position="155"/>
    </location>
</feature>
<evidence type="ECO:0000256" key="1">
    <source>
        <dbReference type="SAM" id="Coils"/>
    </source>
</evidence>
<reference evidence="3 4" key="1">
    <citation type="journal article" date="2015" name="Fungal Genet. Biol.">
        <title>Evolution of novel wood decay mechanisms in Agaricales revealed by the genome sequences of Fistulina hepatica and Cylindrobasidium torrendii.</title>
        <authorList>
            <person name="Floudas D."/>
            <person name="Held B.W."/>
            <person name="Riley R."/>
            <person name="Nagy L.G."/>
            <person name="Koehler G."/>
            <person name="Ransdell A.S."/>
            <person name="Younus H."/>
            <person name="Chow J."/>
            <person name="Chiniquy J."/>
            <person name="Lipzen A."/>
            <person name="Tritt A."/>
            <person name="Sun H."/>
            <person name="Haridas S."/>
            <person name="LaButti K."/>
            <person name="Ohm R.A."/>
            <person name="Kues U."/>
            <person name="Blanchette R.A."/>
            <person name="Grigoriev I.V."/>
            <person name="Minto R.E."/>
            <person name="Hibbett D.S."/>
        </authorList>
    </citation>
    <scope>NUCLEOTIDE SEQUENCE [LARGE SCALE GENOMIC DNA]</scope>
    <source>
        <strain evidence="3 4">FP15055 ss-10</strain>
    </source>
</reference>
<feature type="compositionally biased region" description="Polar residues" evidence="2">
    <location>
        <begin position="539"/>
        <end position="548"/>
    </location>
</feature>
<feature type="compositionally biased region" description="Polar residues" evidence="2">
    <location>
        <begin position="34"/>
        <end position="44"/>
    </location>
</feature>
<feature type="compositionally biased region" description="Polar residues" evidence="2">
    <location>
        <begin position="299"/>
        <end position="315"/>
    </location>
</feature>
<dbReference type="Proteomes" id="UP000054007">
    <property type="component" value="Unassembled WGS sequence"/>
</dbReference>
<proteinExistence type="predicted"/>
<dbReference type="EMBL" id="KN880563">
    <property type="protein sequence ID" value="KIY66177.1"/>
    <property type="molecule type" value="Genomic_DNA"/>
</dbReference>
<feature type="compositionally biased region" description="Basic and acidic residues" evidence="2">
    <location>
        <begin position="672"/>
        <end position="683"/>
    </location>
</feature>
<feature type="compositionally biased region" description="Polar residues" evidence="2">
    <location>
        <begin position="695"/>
        <end position="706"/>
    </location>
</feature>
<organism evidence="3 4">
    <name type="scientific">Cylindrobasidium torrendii FP15055 ss-10</name>
    <dbReference type="NCBI Taxonomy" id="1314674"/>
    <lineage>
        <taxon>Eukaryota</taxon>
        <taxon>Fungi</taxon>
        <taxon>Dikarya</taxon>
        <taxon>Basidiomycota</taxon>
        <taxon>Agaricomycotina</taxon>
        <taxon>Agaricomycetes</taxon>
        <taxon>Agaricomycetidae</taxon>
        <taxon>Agaricales</taxon>
        <taxon>Marasmiineae</taxon>
        <taxon>Physalacriaceae</taxon>
        <taxon>Cylindrobasidium</taxon>
    </lineage>
</organism>
<feature type="compositionally biased region" description="Polar residues" evidence="2">
    <location>
        <begin position="57"/>
        <end position="66"/>
    </location>
</feature>
<evidence type="ECO:0000313" key="4">
    <source>
        <dbReference type="Proteomes" id="UP000054007"/>
    </source>
</evidence>
<feature type="compositionally biased region" description="Low complexity" evidence="2">
    <location>
        <begin position="390"/>
        <end position="411"/>
    </location>
</feature>
<keyword evidence="4" id="KW-1185">Reference proteome</keyword>
<keyword evidence="1" id="KW-0175">Coiled coil</keyword>
<sequence length="706" mass="76034">MLRSPSDSHDDHVRMLLDQRATRADLHSRMPSFSEYSDTDTPSMYSKAFFSPRPSEDTASFSSPTTYRDRNRMNELAVSMLDLEGDDDEADPRASFLSSSTYAEDILGDYAMSDDEQAEEPSPIPRMSMLGPKMRYHSKAPWEMDERPLTEEPEQHPASAYSRPDFGASSLSLTDSHHSSSGSESRSKRSFESTYTRASSAVVSAVRAPFGRSPAPPTSPLLLPTRRRALSPESIVSDDEPTLTRILPNRHSDDSVESAHPYANPSNASFNYPSQMSSFSFPHSESAMTVTDSPHGKSMRTQTAPLPVTPTSPTRSVFKGKEISSPLSMHHASSSHPTNVVPEPSPTSVPGWMDKGTTSPNFNLISLEEARAQRSRTSTTQAPSFEPDHSGSTSSGTSRARARSISAGARAKQAISHIVSGQPTRQEELPSSTPASPGRTLKNKRSGFLRLFNGREEKTPPPPVPPLADSFAPVAAPKPVKPSPNRVPVPSLSPSPLGSSGSSMKRSPPPPLTLDKTSPVIRGPSTGLSPSDVPRPFATNGSPQSAPANVTEFPSLSLRPVSTAFSAQFGDIIADSHDILSPTTPSSAASIQTVSPTTSFGPSHYIDVPSIVTSCDDQSSVIRALQDQINTARKSWQRSIWELEGQVRDLKSEVETLRTKDSGEYCAACGRGHKEEGSGHDAPKSVVNRPRARTGTGQSRFGNSAA</sequence>
<dbReference type="OrthoDB" id="2565072at2759"/>
<feature type="compositionally biased region" description="Basic and acidic residues" evidence="2">
    <location>
        <begin position="1"/>
        <end position="28"/>
    </location>
</feature>
<feature type="compositionally biased region" description="Low complexity" evidence="2">
    <location>
        <begin position="169"/>
        <end position="184"/>
    </location>
</feature>
<evidence type="ECO:0000313" key="3">
    <source>
        <dbReference type="EMBL" id="KIY66177.1"/>
    </source>
</evidence>
<protein>
    <submittedName>
        <fullName evidence="3">Uncharacterized protein</fullName>
    </submittedName>
</protein>
<feature type="region of interest" description="Disordered" evidence="2">
    <location>
        <begin position="107"/>
        <end position="269"/>
    </location>
</feature>
<feature type="compositionally biased region" description="Low complexity" evidence="2">
    <location>
        <begin position="192"/>
        <end position="206"/>
    </location>
</feature>
<feature type="compositionally biased region" description="Low complexity" evidence="2">
    <location>
        <begin position="494"/>
        <end position="506"/>
    </location>
</feature>
<feature type="compositionally biased region" description="Pro residues" evidence="2">
    <location>
        <begin position="479"/>
        <end position="493"/>
    </location>
</feature>
<gene>
    <name evidence="3" type="ORF">CYLTODRAFT_491699</name>
</gene>
<feature type="region of interest" description="Disordered" evidence="2">
    <location>
        <begin position="1"/>
        <end position="71"/>
    </location>
</feature>
<dbReference type="AlphaFoldDB" id="A0A0D7B6R9"/>
<accession>A0A0D7B6R9</accession>
<feature type="compositionally biased region" description="Low complexity" evidence="2">
    <location>
        <begin position="324"/>
        <end position="336"/>
    </location>
</feature>
<feature type="compositionally biased region" description="Polar residues" evidence="2">
    <location>
        <begin position="419"/>
        <end position="435"/>
    </location>
</feature>
<name>A0A0D7B6R9_9AGAR</name>
<feature type="region of interest" description="Disordered" evidence="2">
    <location>
        <begin position="285"/>
        <end position="548"/>
    </location>
</feature>
<feature type="coiled-coil region" evidence="1">
    <location>
        <begin position="633"/>
        <end position="660"/>
    </location>
</feature>
<evidence type="ECO:0000256" key="2">
    <source>
        <dbReference type="SAM" id="MobiDB-lite"/>
    </source>
</evidence>
<dbReference type="STRING" id="1314674.A0A0D7B6R9"/>